<comment type="caution">
    <text evidence="1">The sequence shown here is derived from an EMBL/GenBank/DDBJ whole genome shotgun (WGS) entry which is preliminary data.</text>
</comment>
<dbReference type="EMBL" id="JAQJZL010000003">
    <property type="protein sequence ID" value="KAJ6047862.1"/>
    <property type="molecule type" value="Genomic_DNA"/>
</dbReference>
<accession>A0AAD6IH36</accession>
<gene>
    <name evidence="1" type="ORF">N7460_004009</name>
</gene>
<proteinExistence type="predicted"/>
<protein>
    <submittedName>
        <fullName evidence="1">Uncharacterized protein</fullName>
    </submittedName>
</protein>
<sequence length="105" mass="12049">MDFFLKQISSQIAILQRAQMASALLAQMKRILPFRLGTTCNCRRQIFLSIMDSSSAWSDFRSYVRASLLAKTRTVTPDSSQAFLTAAMSSQYKMLIRQWRPDPYS</sequence>
<reference evidence="1" key="2">
    <citation type="submission" date="2023-01" db="EMBL/GenBank/DDBJ databases">
        <authorList>
            <person name="Petersen C."/>
        </authorList>
    </citation>
    <scope>NUCLEOTIDE SEQUENCE</scope>
    <source>
        <strain evidence="1">IBT 15450</strain>
    </source>
</reference>
<evidence type="ECO:0000313" key="1">
    <source>
        <dbReference type="EMBL" id="KAJ6047862.1"/>
    </source>
</evidence>
<name>A0AAD6IH36_PENCN</name>
<keyword evidence="2" id="KW-1185">Reference proteome</keyword>
<organism evidence="1 2">
    <name type="scientific">Penicillium canescens</name>
    <dbReference type="NCBI Taxonomy" id="5083"/>
    <lineage>
        <taxon>Eukaryota</taxon>
        <taxon>Fungi</taxon>
        <taxon>Dikarya</taxon>
        <taxon>Ascomycota</taxon>
        <taxon>Pezizomycotina</taxon>
        <taxon>Eurotiomycetes</taxon>
        <taxon>Eurotiomycetidae</taxon>
        <taxon>Eurotiales</taxon>
        <taxon>Aspergillaceae</taxon>
        <taxon>Penicillium</taxon>
    </lineage>
</organism>
<dbReference type="AlphaFoldDB" id="A0AAD6IH36"/>
<evidence type="ECO:0000313" key="2">
    <source>
        <dbReference type="Proteomes" id="UP001219568"/>
    </source>
</evidence>
<dbReference type="Proteomes" id="UP001219568">
    <property type="component" value="Unassembled WGS sequence"/>
</dbReference>
<reference evidence="1" key="1">
    <citation type="journal article" date="2023" name="IMA Fungus">
        <title>Comparative genomic study of the Penicillium genus elucidates a diverse pangenome and 15 lateral gene transfer events.</title>
        <authorList>
            <person name="Petersen C."/>
            <person name="Sorensen T."/>
            <person name="Nielsen M.R."/>
            <person name="Sondergaard T.E."/>
            <person name="Sorensen J.L."/>
            <person name="Fitzpatrick D.A."/>
            <person name="Frisvad J.C."/>
            <person name="Nielsen K.L."/>
        </authorList>
    </citation>
    <scope>NUCLEOTIDE SEQUENCE</scope>
    <source>
        <strain evidence="1">IBT 15450</strain>
    </source>
</reference>